<gene>
    <name evidence="1" type="ORF">QLQ22_09635</name>
</gene>
<protein>
    <submittedName>
        <fullName evidence="1">DUF3993 domain-containing protein</fullName>
    </submittedName>
</protein>
<sequence>MKFISSTFAALILFFGFGHAGFAQSSFDQEEAADLTKEAAQTQLTLTENERSLEEIEKALEPYFTDEFIDGYMKENVHKGEKKYIVYGSDFTPYGIPFFNYDDNMQFGRENKKIKLYQFFPAEEEGPVSYDDHFETVEFIEEDGSYKISSIQFSEEEPKAEAIEEKKEDDSAINVSMLFSNTLTDLKEAEPFQDNQGLSFLRTSYFEAKTFLTDYYQPQTDFAYYGE</sequence>
<name>A0ACD4RGC0_9BACI</name>
<dbReference type="EMBL" id="CP126116">
    <property type="protein sequence ID" value="WHZ59565.1"/>
    <property type="molecule type" value="Genomic_DNA"/>
</dbReference>
<organism evidence="1 2">
    <name type="scientific">Metabacillus hrfriensis</name>
    <dbReference type="NCBI Taxonomy" id="3048891"/>
    <lineage>
        <taxon>Bacteria</taxon>
        <taxon>Bacillati</taxon>
        <taxon>Bacillota</taxon>
        <taxon>Bacilli</taxon>
        <taxon>Bacillales</taxon>
        <taxon>Bacillaceae</taxon>
        <taxon>Metabacillus</taxon>
    </lineage>
</organism>
<proteinExistence type="predicted"/>
<dbReference type="Proteomes" id="UP001226091">
    <property type="component" value="Chromosome"/>
</dbReference>
<keyword evidence="2" id="KW-1185">Reference proteome</keyword>
<accession>A0ACD4RGC0</accession>
<evidence type="ECO:0000313" key="1">
    <source>
        <dbReference type="EMBL" id="WHZ59565.1"/>
    </source>
</evidence>
<evidence type="ECO:0000313" key="2">
    <source>
        <dbReference type="Proteomes" id="UP001226091"/>
    </source>
</evidence>
<reference evidence="2" key="1">
    <citation type="journal article" date="2025" name="Aquaculture">
        <title>Assessment of the bioflocculant production and safety properties of Metabacillus hrfriensis sp. nov. based on phenotypic and whole-genome sequencing analysis.</title>
        <authorList>
            <person name="Zhang R."/>
            <person name="Zhao Z."/>
            <person name="Luo L."/>
            <person name="Wang S."/>
            <person name="Guo K."/>
            <person name="Xu W."/>
        </authorList>
    </citation>
    <scope>NUCLEOTIDE SEQUENCE [LARGE SCALE GENOMIC DNA]</scope>
    <source>
        <strain evidence="2">CT-WN-B3</strain>
    </source>
</reference>